<evidence type="ECO:0000313" key="2">
    <source>
        <dbReference type="Proteomes" id="UP001558652"/>
    </source>
</evidence>
<organism evidence="1 2">
    <name type="scientific">Ranatra chinensis</name>
    <dbReference type="NCBI Taxonomy" id="642074"/>
    <lineage>
        <taxon>Eukaryota</taxon>
        <taxon>Metazoa</taxon>
        <taxon>Ecdysozoa</taxon>
        <taxon>Arthropoda</taxon>
        <taxon>Hexapoda</taxon>
        <taxon>Insecta</taxon>
        <taxon>Pterygota</taxon>
        <taxon>Neoptera</taxon>
        <taxon>Paraneoptera</taxon>
        <taxon>Hemiptera</taxon>
        <taxon>Heteroptera</taxon>
        <taxon>Panheteroptera</taxon>
        <taxon>Nepomorpha</taxon>
        <taxon>Nepidae</taxon>
        <taxon>Ranatrinae</taxon>
        <taxon>Ranatra</taxon>
    </lineage>
</organism>
<name>A0ABD0YRA9_9HEMI</name>
<evidence type="ECO:0000313" key="1">
    <source>
        <dbReference type="EMBL" id="KAL1138496.1"/>
    </source>
</evidence>
<dbReference type="AlphaFoldDB" id="A0ABD0YRA9"/>
<proteinExistence type="predicted"/>
<dbReference type="Proteomes" id="UP001558652">
    <property type="component" value="Unassembled WGS sequence"/>
</dbReference>
<sequence>MFYENKKQETTAIGNASEFFSDTVKRIRGIFLLTSENAETGSDQRTQSEKLQNTVPHDAIFFDFPQRRTASIVVLPRVSGGGGRHTIWPGGGCWHDRPSFGILGPLSVSCERDSRHALSQSGCHKSHRVLSPVRGDTRLTPGPQCIMHDGRTPASYTRCPYHTLFVLPACPLISDNIESFTLYLRADNFLHPPISFPPTSYDLENVRGAFYPRLFRIPVRFVSMWFVYRLSYQFKTWESPKRMFPVSGTPHVQLPPSLKPKLVITIADACVT</sequence>
<dbReference type="EMBL" id="JBFDAA010000003">
    <property type="protein sequence ID" value="KAL1138496.1"/>
    <property type="molecule type" value="Genomic_DNA"/>
</dbReference>
<gene>
    <name evidence="1" type="ORF">AAG570_008559</name>
</gene>
<keyword evidence="2" id="KW-1185">Reference proteome</keyword>
<protein>
    <submittedName>
        <fullName evidence="1">Uncharacterized protein</fullName>
    </submittedName>
</protein>
<comment type="caution">
    <text evidence="1">The sequence shown here is derived from an EMBL/GenBank/DDBJ whole genome shotgun (WGS) entry which is preliminary data.</text>
</comment>
<reference evidence="1 2" key="1">
    <citation type="submission" date="2024-07" db="EMBL/GenBank/DDBJ databases">
        <title>Chromosome-level genome assembly of the water stick insect Ranatra chinensis (Heteroptera: Nepidae).</title>
        <authorList>
            <person name="Liu X."/>
        </authorList>
    </citation>
    <scope>NUCLEOTIDE SEQUENCE [LARGE SCALE GENOMIC DNA]</scope>
    <source>
        <strain evidence="1">Cailab_2021Rc</strain>
        <tissue evidence="1">Muscle</tissue>
    </source>
</reference>
<accession>A0ABD0YRA9</accession>